<reference evidence="2" key="2">
    <citation type="submission" date="2022-01" db="EMBL/GenBank/DDBJ databases">
        <authorList>
            <person name="Yamashiro T."/>
            <person name="Shiraishi A."/>
            <person name="Satake H."/>
            <person name="Nakayama K."/>
        </authorList>
    </citation>
    <scope>NUCLEOTIDE SEQUENCE</scope>
</reference>
<reference evidence="2" key="1">
    <citation type="journal article" date="2022" name="Int. J. Mol. Sci.">
        <title>Draft Genome of Tanacetum Coccineum: Genomic Comparison of Closely Related Tanacetum-Family Plants.</title>
        <authorList>
            <person name="Yamashiro T."/>
            <person name="Shiraishi A."/>
            <person name="Nakayama K."/>
            <person name="Satake H."/>
        </authorList>
    </citation>
    <scope>NUCLEOTIDE SEQUENCE</scope>
</reference>
<evidence type="ECO:0000313" key="2">
    <source>
        <dbReference type="EMBL" id="GJT46578.1"/>
    </source>
</evidence>
<keyword evidence="3" id="KW-1185">Reference proteome</keyword>
<feature type="compositionally biased region" description="Low complexity" evidence="1">
    <location>
        <begin position="149"/>
        <end position="159"/>
    </location>
</feature>
<accession>A0ABQ5E6T7</accession>
<proteinExistence type="predicted"/>
<dbReference type="EMBL" id="BQNB010015997">
    <property type="protein sequence ID" value="GJT46578.1"/>
    <property type="molecule type" value="Genomic_DNA"/>
</dbReference>
<gene>
    <name evidence="2" type="ORF">Tco_0955293</name>
</gene>
<name>A0ABQ5E6T7_9ASTR</name>
<comment type="caution">
    <text evidence="2">The sequence shown here is derived from an EMBL/GenBank/DDBJ whole genome shotgun (WGS) entry which is preliminary data.</text>
</comment>
<dbReference type="Proteomes" id="UP001151760">
    <property type="component" value="Unassembled WGS sequence"/>
</dbReference>
<organism evidence="2 3">
    <name type="scientific">Tanacetum coccineum</name>
    <dbReference type="NCBI Taxonomy" id="301880"/>
    <lineage>
        <taxon>Eukaryota</taxon>
        <taxon>Viridiplantae</taxon>
        <taxon>Streptophyta</taxon>
        <taxon>Embryophyta</taxon>
        <taxon>Tracheophyta</taxon>
        <taxon>Spermatophyta</taxon>
        <taxon>Magnoliopsida</taxon>
        <taxon>eudicotyledons</taxon>
        <taxon>Gunneridae</taxon>
        <taxon>Pentapetalae</taxon>
        <taxon>asterids</taxon>
        <taxon>campanulids</taxon>
        <taxon>Asterales</taxon>
        <taxon>Asteraceae</taxon>
        <taxon>Asteroideae</taxon>
        <taxon>Anthemideae</taxon>
        <taxon>Anthemidinae</taxon>
        <taxon>Tanacetum</taxon>
    </lineage>
</organism>
<evidence type="ECO:0000313" key="3">
    <source>
        <dbReference type="Proteomes" id="UP001151760"/>
    </source>
</evidence>
<protein>
    <submittedName>
        <fullName evidence="2">Uncharacterized protein</fullName>
    </submittedName>
</protein>
<sequence length="471" mass="55006">MVDDLLSTRIRYATRTALESYTKDFEKKAQEERKLYIDVVEKSVKDIIKDEVKSLLSHILPKEVSDFATPVIQSTITESLKNVVLAKSSSQPQSTYEVTASLTEFKLKKILIGKLEKSKSYRAAKEHRNLYDALIKSYQLNKDLFDSYGSKSQPKSSGKSAHEEEPVFETADTEMPQDQGDDMGNTKDQPNVETAPTMVKQIAQAEKPPLTFDELLSTPINFSAYVMHNLKIDNLTQEILNNPKGHEYPFNLSKSLSLIEAQCRQVVPADYFFNNDLEYLKGRSSSRKYTTSTIKTKAARYDNIEGIEDIVLELWSPWYGYGYFEEIIVRREDQSLHKFKEGDFPRLNLRDIEDLLLLLVQKKLSNLEQDVIFDLNAALRMFTRLMRSDELYKFYDGTLTYVRRVLHDIANNLRMDYLPKRRWSNLDRKRSRITIKVIDQQLFERRLMRNLEKFVGGREYRNDFRLLERMI</sequence>
<feature type="region of interest" description="Disordered" evidence="1">
    <location>
        <begin position="149"/>
        <end position="191"/>
    </location>
</feature>
<evidence type="ECO:0000256" key="1">
    <source>
        <dbReference type="SAM" id="MobiDB-lite"/>
    </source>
</evidence>